<dbReference type="InterPro" id="IPR015421">
    <property type="entry name" value="PyrdxlP-dep_Trfase_major"/>
</dbReference>
<evidence type="ECO:0000256" key="10">
    <source>
        <dbReference type="ARBA" id="ARBA00023315"/>
    </source>
</evidence>
<keyword evidence="10" id="KW-0012">Acyltransferase</keyword>
<organism evidence="12 13">
    <name type="scientific">Hyphopichia burtonii NRRL Y-1933</name>
    <dbReference type="NCBI Taxonomy" id="984485"/>
    <lineage>
        <taxon>Eukaryota</taxon>
        <taxon>Fungi</taxon>
        <taxon>Dikarya</taxon>
        <taxon>Ascomycota</taxon>
        <taxon>Saccharomycotina</taxon>
        <taxon>Pichiomycetes</taxon>
        <taxon>Debaryomycetaceae</taxon>
        <taxon>Hyphopichia</taxon>
    </lineage>
</organism>
<comment type="similarity">
    <text evidence="4">Belongs to the class-II pyridoxal-phosphate-dependent aminotransferase family.</text>
</comment>
<dbReference type="Proteomes" id="UP000095085">
    <property type="component" value="Unassembled WGS sequence"/>
</dbReference>
<accession>A0A1E4RPW1</accession>
<dbReference type="PANTHER" id="PTHR13693">
    <property type="entry name" value="CLASS II AMINOTRANSFERASE/8-AMINO-7-OXONONANOATE SYNTHASE"/>
    <property type="match status" value="1"/>
</dbReference>
<dbReference type="GO" id="GO:0046512">
    <property type="term" value="P:sphingosine biosynthetic process"/>
    <property type="evidence" value="ECO:0007669"/>
    <property type="project" value="TreeGrafter"/>
</dbReference>
<dbReference type="GO" id="GO:0017059">
    <property type="term" value="C:serine palmitoyltransferase complex"/>
    <property type="evidence" value="ECO:0007669"/>
    <property type="project" value="EnsemblFungi"/>
</dbReference>
<dbReference type="InterPro" id="IPR050087">
    <property type="entry name" value="AON_synthase_class-II"/>
</dbReference>
<evidence type="ECO:0000256" key="9">
    <source>
        <dbReference type="ARBA" id="ARBA00023098"/>
    </source>
</evidence>
<dbReference type="RefSeq" id="XP_020078376.1">
    <property type="nucleotide sequence ID" value="XM_020220344.1"/>
</dbReference>
<evidence type="ECO:0000259" key="11">
    <source>
        <dbReference type="Pfam" id="PF00155"/>
    </source>
</evidence>
<evidence type="ECO:0000256" key="6">
    <source>
        <dbReference type="ARBA" id="ARBA00022679"/>
    </source>
</evidence>
<dbReference type="Gene3D" id="3.90.1150.10">
    <property type="entry name" value="Aspartate Aminotransferase, domain 1"/>
    <property type="match status" value="1"/>
</dbReference>
<reference evidence="13" key="1">
    <citation type="submission" date="2016-05" db="EMBL/GenBank/DDBJ databases">
        <title>Comparative genomics of biotechnologically important yeasts.</title>
        <authorList>
            <consortium name="DOE Joint Genome Institute"/>
            <person name="Riley R."/>
            <person name="Haridas S."/>
            <person name="Wolfe K.H."/>
            <person name="Lopes M.R."/>
            <person name="Hittinger C.T."/>
            <person name="Goker M."/>
            <person name="Salamov A."/>
            <person name="Wisecaver J."/>
            <person name="Long T.M."/>
            <person name="Aerts A.L."/>
            <person name="Barry K."/>
            <person name="Choi C."/>
            <person name="Clum A."/>
            <person name="Coughlan A.Y."/>
            <person name="Deshpande S."/>
            <person name="Douglass A.P."/>
            <person name="Hanson S.J."/>
            <person name="Klenk H.-P."/>
            <person name="Labutti K."/>
            <person name="Lapidus A."/>
            <person name="Lindquist E."/>
            <person name="Lipzen A."/>
            <person name="Meier-Kolthoff J.P."/>
            <person name="Ohm R.A."/>
            <person name="Otillar R.P."/>
            <person name="Pangilinan J."/>
            <person name="Peng Y."/>
            <person name="Rokas A."/>
            <person name="Rosa C.A."/>
            <person name="Scheuner C."/>
            <person name="Sibirny A.A."/>
            <person name="Slot J.C."/>
            <person name="Stielow J.B."/>
            <person name="Sun H."/>
            <person name="Kurtzman C.P."/>
            <person name="Blackwell M."/>
            <person name="Grigoriev I.V."/>
            <person name="Jeffries T.W."/>
        </authorList>
    </citation>
    <scope>NUCLEOTIDE SEQUENCE [LARGE SCALE GENOMIC DNA]</scope>
    <source>
        <strain evidence="13">NRRL Y-1933</strain>
    </source>
</reference>
<dbReference type="GO" id="GO:0016020">
    <property type="term" value="C:membrane"/>
    <property type="evidence" value="ECO:0007669"/>
    <property type="project" value="GOC"/>
</dbReference>
<dbReference type="AlphaFoldDB" id="A0A1E4RPW1"/>
<evidence type="ECO:0000256" key="8">
    <source>
        <dbReference type="ARBA" id="ARBA00022919"/>
    </source>
</evidence>
<dbReference type="GO" id="GO:0004758">
    <property type="term" value="F:serine C-palmitoyltransferase activity"/>
    <property type="evidence" value="ECO:0007669"/>
    <property type="project" value="EnsemblFungi"/>
</dbReference>
<dbReference type="Pfam" id="PF00155">
    <property type="entry name" value="Aminotran_1_2"/>
    <property type="match status" value="1"/>
</dbReference>
<dbReference type="EC" id="2.3.1.50" evidence="5"/>
<dbReference type="GeneID" id="30994894"/>
<dbReference type="GO" id="GO:0005783">
    <property type="term" value="C:endoplasmic reticulum"/>
    <property type="evidence" value="ECO:0007669"/>
    <property type="project" value="EnsemblFungi"/>
</dbReference>
<evidence type="ECO:0000256" key="7">
    <source>
        <dbReference type="ARBA" id="ARBA00022898"/>
    </source>
</evidence>
<dbReference type="Gene3D" id="3.40.640.10">
    <property type="entry name" value="Type I PLP-dependent aspartate aminotransferase-like (Major domain)"/>
    <property type="match status" value="1"/>
</dbReference>
<dbReference type="InterPro" id="IPR015424">
    <property type="entry name" value="PyrdxlP-dep_Trfase"/>
</dbReference>
<dbReference type="PANTHER" id="PTHR13693:SF2">
    <property type="entry name" value="SERINE PALMITOYLTRANSFERASE 1"/>
    <property type="match status" value="1"/>
</dbReference>
<evidence type="ECO:0000256" key="1">
    <source>
        <dbReference type="ARBA" id="ARBA00001933"/>
    </source>
</evidence>
<keyword evidence="13" id="KW-1185">Reference proteome</keyword>
<keyword evidence="6 12" id="KW-0808">Transferase</keyword>
<keyword evidence="7" id="KW-0663">Pyridoxal phosphate</keyword>
<evidence type="ECO:0000313" key="13">
    <source>
        <dbReference type="Proteomes" id="UP000095085"/>
    </source>
</evidence>
<comment type="pathway">
    <text evidence="2">Lipid metabolism; sphingolipid metabolism.</text>
</comment>
<dbReference type="GO" id="GO:0046513">
    <property type="term" value="P:ceramide biosynthetic process"/>
    <property type="evidence" value="ECO:0007669"/>
    <property type="project" value="TreeGrafter"/>
</dbReference>
<dbReference type="InterPro" id="IPR015422">
    <property type="entry name" value="PyrdxlP-dep_Trfase_small"/>
</dbReference>
<evidence type="ECO:0000256" key="5">
    <source>
        <dbReference type="ARBA" id="ARBA00013220"/>
    </source>
</evidence>
<dbReference type="OrthoDB" id="3168162at2759"/>
<name>A0A1E4RPW1_9ASCO</name>
<dbReference type="EMBL" id="KV454538">
    <property type="protein sequence ID" value="ODV69309.1"/>
    <property type="molecule type" value="Genomic_DNA"/>
</dbReference>
<dbReference type="SUPFAM" id="SSF53383">
    <property type="entry name" value="PLP-dependent transferases"/>
    <property type="match status" value="1"/>
</dbReference>
<dbReference type="InterPro" id="IPR004839">
    <property type="entry name" value="Aminotransferase_I/II_large"/>
</dbReference>
<protein>
    <recommendedName>
        <fullName evidence="5">serine C-palmitoyltransferase</fullName>
        <ecNumber evidence="5">2.3.1.50</ecNumber>
    </recommendedName>
</protein>
<evidence type="ECO:0000256" key="2">
    <source>
        <dbReference type="ARBA" id="ARBA00004760"/>
    </source>
</evidence>
<comment type="cofactor">
    <cofactor evidence="1">
        <name>pyridoxal 5'-phosphate</name>
        <dbReference type="ChEBI" id="CHEBI:597326"/>
    </cofactor>
</comment>
<comment type="pathway">
    <text evidence="3">Sphingolipid metabolism.</text>
</comment>
<feature type="domain" description="Aminotransferase class I/classII large" evidence="11">
    <location>
        <begin position="151"/>
        <end position="402"/>
    </location>
</feature>
<proteinExistence type="inferred from homology"/>
<dbReference type="STRING" id="984485.A0A1E4RPW1"/>
<evidence type="ECO:0000256" key="3">
    <source>
        <dbReference type="ARBA" id="ARBA00004991"/>
    </source>
</evidence>
<evidence type="ECO:0000313" key="12">
    <source>
        <dbReference type="EMBL" id="ODV69309.1"/>
    </source>
</evidence>
<sequence length="578" mass="63456">MGVDTSVATTTITHTVTATTTLSPSFELISITLGEKFLQCLNLLDKLPGGQIILRYIKSSYKDDPIRSLFELALFVFAIHYFLSSKKKENKSELVKFSGREIDELVNEWTPSSLVEPVNDLEKWELKSIPQVHGANGLYVKLDNPKINDAVLNLASNDFLNLSSSEDIKSAAKGVISSSGVGACGPPNFYGTQDVHVRLEEDLSNFLGTEQAIIYGQDFVTAGSVIPSFLKRGDLIIADSGINLAIQKALIVSRCDIEWYDHNDMDHLEQILTEVKPVLDKQKPIRRRFIVTEGLFANSGEIANLPRIVELKNKFKYRLFLDETLSIGTIGKTGKGIVEHFNIPRSEISITIGSMALSFASSGGFCVGVAPMVLHQRIQSNAYVFSASLPPYSAKVTSEAIKLITSKTTSSGDSAIIHDLQSNVSAVYNQLLNLNNSYVQVVSNPLCPVIHVSLDQAYRSSLNLPVAYGSLDFLNTGKQAASLNEFDHKYNAESFILQKIIDQLLIQSNVLITRSKNILEHENLPTANPHLLIFISSGAKQVDLSNAIASLDSIISNVCSSIKSEADLLNLENEIARY</sequence>
<keyword evidence="8" id="KW-0746">Sphingolipid metabolism</keyword>
<gene>
    <name evidence="12" type="ORF">HYPBUDRAFT_151135</name>
</gene>
<dbReference type="GO" id="GO:0030170">
    <property type="term" value="F:pyridoxal phosphate binding"/>
    <property type="evidence" value="ECO:0007669"/>
    <property type="project" value="InterPro"/>
</dbReference>
<keyword evidence="9" id="KW-0443">Lipid metabolism</keyword>
<evidence type="ECO:0000256" key="4">
    <source>
        <dbReference type="ARBA" id="ARBA00008392"/>
    </source>
</evidence>